<keyword evidence="5 9" id="KW-0812">Transmembrane</keyword>
<sequence length="169" mass="19379">MRRILRSLNNIEEYLIIGLLSVMTVVVVVQVICRFIFKFSLTWSEELARYILVWTTFIGASMGIKRGAHIGIEAFTLLLPEKFRKYVAAFGYILCAIFTIIVFKESSRIIHKQILNHQISPAMGMPMWLAYLALPVGTFLMTLRFGQALFELFKPDKDISAQQRASKEV</sequence>
<keyword evidence="6 9" id="KW-1133">Transmembrane helix</keyword>
<comment type="subcellular location">
    <subcellularLocation>
        <location evidence="1">Cell inner membrane</location>
        <topology evidence="1">Multi-pass membrane protein</topology>
    </subcellularLocation>
</comment>
<keyword evidence="3" id="KW-1003">Cell membrane</keyword>
<feature type="transmembrane region" description="Helical" evidence="9">
    <location>
        <begin position="124"/>
        <end position="145"/>
    </location>
</feature>
<evidence type="ECO:0000256" key="8">
    <source>
        <dbReference type="ARBA" id="ARBA00038436"/>
    </source>
</evidence>
<dbReference type="RefSeq" id="WP_133627540.1">
    <property type="nucleotide sequence ID" value="NZ_SOAZ01000005.1"/>
</dbReference>
<dbReference type="PANTHER" id="PTHR35011">
    <property type="entry name" value="2,3-DIKETO-L-GULONATE TRAP TRANSPORTER SMALL PERMEASE PROTEIN YIAM"/>
    <property type="match status" value="1"/>
</dbReference>
<dbReference type="AlphaFoldDB" id="A0A4R7KRJ4"/>
<keyword evidence="12" id="KW-1185">Reference proteome</keyword>
<reference evidence="11 12" key="1">
    <citation type="submission" date="2019-03" db="EMBL/GenBank/DDBJ databases">
        <title>Genomic Encyclopedia of Type Strains, Phase IV (KMG-IV): sequencing the most valuable type-strain genomes for metagenomic binning, comparative biology and taxonomic classification.</title>
        <authorList>
            <person name="Goeker M."/>
        </authorList>
    </citation>
    <scope>NUCLEOTIDE SEQUENCE [LARGE SCALE GENOMIC DNA]</scope>
    <source>
        <strain evidence="11 12">DSM 24455</strain>
    </source>
</reference>
<keyword evidence="4" id="KW-0997">Cell inner membrane</keyword>
<feature type="transmembrane region" description="Helical" evidence="9">
    <location>
        <begin position="84"/>
        <end position="103"/>
    </location>
</feature>
<dbReference type="GO" id="GO:0015740">
    <property type="term" value="P:C4-dicarboxylate transport"/>
    <property type="evidence" value="ECO:0007669"/>
    <property type="project" value="TreeGrafter"/>
</dbReference>
<proteinExistence type="inferred from homology"/>
<evidence type="ECO:0000313" key="12">
    <source>
        <dbReference type="Proteomes" id="UP000295325"/>
    </source>
</evidence>
<evidence type="ECO:0000313" key="11">
    <source>
        <dbReference type="EMBL" id="TDT61907.1"/>
    </source>
</evidence>
<dbReference type="Pfam" id="PF04290">
    <property type="entry name" value="DctQ"/>
    <property type="match status" value="1"/>
</dbReference>
<gene>
    <name evidence="11" type="ORF">EDD71_10586</name>
</gene>
<evidence type="ECO:0000256" key="9">
    <source>
        <dbReference type="SAM" id="Phobius"/>
    </source>
</evidence>
<protein>
    <submittedName>
        <fullName evidence="11">C4-dicarboxylate transporter DctQ subunit</fullName>
    </submittedName>
</protein>
<evidence type="ECO:0000256" key="2">
    <source>
        <dbReference type="ARBA" id="ARBA00022448"/>
    </source>
</evidence>
<dbReference type="InterPro" id="IPR007387">
    <property type="entry name" value="TRAP_DctQ"/>
</dbReference>
<feature type="domain" description="Tripartite ATP-independent periplasmic transporters DctQ component" evidence="10">
    <location>
        <begin position="23"/>
        <end position="153"/>
    </location>
</feature>
<name>A0A4R7KRJ4_9CLOT</name>
<evidence type="ECO:0000256" key="3">
    <source>
        <dbReference type="ARBA" id="ARBA00022475"/>
    </source>
</evidence>
<feature type="transmembrane region" description="Helical" evidence="9">
    <location>
        <begin position="14"/>
        <end position="35"/>
    </location>
</feature>
<dbReference type="PANTHER" id="PTHR35011:SF2">
    <property type="entry name" value="2,3-DIKETO-L-GULONATE TRAP TRANSPORTER SMALL PERMEASE PROTEIN YIAM"/>
    <property type="match status" value="1"/>
</dbReference>
<keyword evidence="2" id="KW-0813">Transport</keyword>
<evidence type="ECO:0000256" key="6">
    <source>
        <dbReference type="ARBA" id="ARBA00022989"/>
    </source>
</evidence>
<keyword evidence="7 9" id="KW-0472">Membrane</keyword>
<evidence type="ECO:0000256" key="5">
    <source>
        <dbReference type="ARBA" id="ARBA00022692"/>
    </source>
</evidence>
<comment type="similarity">
    <text evidence="8">Belongs to the TRAP transporter small permease family.</text>
</comment>
<dbReference type="GO" id="GO:0005886">
    <property type="term" value="C:plasma membrane"/>
    <property type="evidence" value="ECO:0007669"/>
    <property type="project" value="UniProtKB-SubCell"/>
</dbReference>
<dbReference type="EMBL" id="SOAZ01000005">
    <property type="protein sequence ID" value="TDT61907.1"/>
    <property type="molecule type" value="Genomic_DNA"/>
</dbReference>
<feature type="transmembrane region" description="Helical" evidence="9">
    <location>
        <begin position="47"/>
        <end position="64"/>
    </location>
</feature>
<organism evidence="11 12">
    <name type="scientific">Fonticella tunisiensis</name>
    <dbReference type="NCBI Taxonomy" id="1096341"/>
    <lineage>
        <taxon>Bacteria</taxon>
        <taxon>Bacillati</taxon>
        <taxon>Bacillota</taxon>
        <taxon>Clostridia</taxon>
        <taxon>Eubacteriales</taxon>
        <taxon>Clostridiaceae</taxon>
        <taxon>Fonticella</taxon>
    </lineage>
</organism>
<evidence type="ECO:0000256" key="7">
    <source>
        <dbReference type="ARBA" id="ARBA00023136"/>
    </source>
</evidence>
<evidence type="ECO:0000256" key="1">
    <source>
        <dbReference type="ARBA" id="ARBA00004429"/>
    </source>
</evidence>
<dbReference type="GO" id="GO:0022857">
    <property type="term" value="F:transmembrane transporter activity"/>
    <property type="evidence" value="ECO:0007669"/>
    <property type="project" value="TreeGrafter"/>
</dbReference>
<dbReference type="Proteomes" id="UP000295325">
    <property type="component" value="Unassembled WGS sequence"/>
</dbReference>
<dbReference type="InterPro" id="IPR055348">
    <property type="entry name" value="DctQ"/>
</dbReference>
<dbReference type="OrthoDB" id="9814265at2"/>
<evidence type="ECO:0000259" key="10">
    <source>
        <dbReference type="Pfam" id="PF04290"/>
    </source>
</evidence>
<comment type="caution">
    <text evidence="11">The sequence shown here is derived from an EMBL/GenBank/DDBJ whole genome shotgun (WGS) entry which is preliminary data.</text>
</comment>
<evidence type="ECO:0000256" key="4">
    <source>
        <dbReference type="ARBA" id="ARBA00022519"/>
    </source>
</evidence>
<accession>A0A4R7KRJ4</accession>